<keyword evidence="2" id="KW-0812">Transmembrane</keyword>
<keyword evidence="2" id="KW-0472">Membrane</keyword>
<evidence type="ECO:0000256" key="1">
    <source>
        <dbReference type="SAM" id="MobiDB-lite"/>
    </source>
</evidence>
<feature type="region of interest" description="Disordered" evidence="1">
    <location>
        <begin position="1"/>
        <end position="56"/>
    </location>
</feature>
<keyword evidence="4" id="KW-1185">Reference proteome</keyword>
<gene>
    <name evidence="3" type="ORF">GCM10010448_56170</name>
</gene>
<name>A0ABP6M1F4_9ACTN</name>
<reference evidence="4" key="1">
    <citation type="journal article" date="2019" name="Int. J. Syst. Evol. Microbiol.">
        <title>The Global Catalogue of Microorganisms (GCM) 10K type strain sequencing project: providing services to taxonomists for standard genome sequencing and annotation.</title>
        <authorList>
            <consortium name="The Broad Institute Genomics Platform"/>
            <consortium name="The Broad Institute Genome Sequencing Center for Infectious Disease"/>
            <person name="Wu L."/>
            <person name="Ma J."/>
        </authorList>
    </citation>
    <scope>NUCLEOTIDE SEQUENCE [LARGE SCALE GENOMIC DNA]</scope>
    <source>
        <strain evidence="4">JCM 9091</strain>
    </source>
</reference>
<proteinExistence type="predicted"/>
<protein>
    <recommendedName>
        <fullName evidence="5">DUF3040 domain-containing protein</fullName>
    </recommendedName>
</protein>
<feature type="transmembrane region" description="Helical" evidence="2">
    <location>
        <begin position="64"/>
        <end position="93"/>
    </location>
</feature>
<dbReference type="Proteomes" id="UP001501532">
    <property type="component" value="Unassembled WGS sequence"/>
</dbReference>
<accession>A0ABP6M1F4</accession>
<sequence>MRNRVPTLDTRTGAAHHRFPKDRYQPVDSGLLSTHRRRPPTPSDPRTPWHNHPPTPRRPVMGTIILAGTALFVVLGFTDHAWWLAAVALLFLYAQYGRGSSSASSGTGAAPGTAATYQQYRERRDQQAKWERRYRRERPFEARRQAREKSK</sequence>
<dbReference type="EMBL" id="BAAAUF010000055">
    <property type="protein sequence ID" value="GAA3065536.1"/>
    <property type="molecule type" value="Genomic_DNA"/>
</dbReference>
<evidence type="ECO:0000256" key="2">
    <source>
        <dbReference type="SAM" id="Phobius"/>
    </source>
</evidence>
<evidence type="ECO:0008006" key="5">
    <source>
        <dbReference type="Google" id="ProtNLM"/>
    </source>
</evidence>
<keyword evidence="2" id="KW-1133">Transmembrane helix</keyword>
<organism evidence="3 4">
    <name type="scientific">Streptomyces glomeratus</name>
    <dbReference type="NCBI Taxonomy" id="284452"/>
    <lineage>
        <taxon>Bacteria</taxon>
        <taxon>Bacillati</taxon>
        <taxon>Actinomycetota</taxon>
        <taxon>Actinomycetes</taxon>
        <taxon>Kitasatosporales</taxon>
        <taxon>Streptomycetaceae</taxon>
        <taxon>Streptomyces</taxon>
    </lineage>
</organism>
<evidence type="ECO:0000313" key="3">
    <source>
        <dbReference type="EMBL" id="GAA3065536.1"/>
    </source>
</evidence>
<feature type="region of interest" description="Disordered" evidence="1">
    <location>
        <begin position="98"/>
        <end position="151"/>
    </location>
</feature>
<feature type="compositionally biased region" description="Basic and acidic residues" evidence="1">
    <location>
        <begin position="120"/>
        <end position="131"/>
    </location>
</feature>
<comment type="caution">
    <text evidence="3">The sequence shown here is derived from an EMBL/GenBank/DDBJ whole genome shotgun (WGS) entry which is preliminary data.</text>
</comment>
<feature type="compositionally biased region" description="Pro residues" evidence="1">
    <location>
        <begin position="40"/>
        <end position="56"/>
    </location>
</feature>
<evidence type="ECO:0000313" key="4">
    <source>
        <dbReference type="Proteomes" id="UP001501532"/>
    </source>
</evidence>
<feature type="compositionally biased region" description="Basic and acidic residues" evidence="1">
    <location>
        <begin position="137"/>
        <end position="151"/>
    </location>
</feature>
<feature type="compositionally biased region" description="Low complexity" evidence="1">
    <location>
        <begin position="98"/>
        <end position="116"/>
    </location>
</feature>